<sequence>MFYFFLKNKQAYSEACGSLNSTIKKQVNSTTSRYSKNSFELADEAGGGMKNNLTFAGPELILASNPQNQHRLEEWFFASISALNPQLQVQETPFTQQPSYIISSLSLHAGNHCQQ</sequence>
<reference evidence="2" key="1">
    <citation type="submission" date="2022-11" db="UniProtKB">
        <authorList>
            <consortium name="WormBaseParasite"/>
        </authorList>
    </citation>
    <scope>IDENTIFICATION</scope>
</reference>
<keyword evidence="1" id="KW-1185">Reference proteome</keyword>
<organism evidence="1 2">
    <name type="scientific">Ditylenchus dipsaci</name>
    <dbReference type="NCBI Taxonomy" id="166011"/>
    <lineage>
        <taxon>Eukaryota</taxon>
        <taxon>Metazoa</taxon>
        <taxon>Ecdysozoa</taxon>
        <taxon>Nematoda</taxon>
        <taxon>Chromadorea</taxon>
        <taxon>Rhabditida</taxon>
        <taxon>Tylenchina</taxon>
        <taxon>Tylenchomorpha</taxon>
        <taxon>Sphaerularioidea</taxon>
        <taxon>Anguinidae</taxon>
        <taxon>Anguininae</taxon>
        <taxon>Ditylenchus</taxon>
    </lineage>
</organism>
<dbReference type="WBParaSite" id="jg10351">
    <property type="protein sequence ID" value="jg10351"/>
    <property type="gene ID" value="jg10351"/>
</dbReference>
<evidence type="ECO:0000313" key="2">
    <source>
        <dbReference type="WBParaSite" id="jg10351"/>
    </source>
</evidence>
<evidence type="ECO:0000313" key="1">
    <source>
        <dbReference type="Proteomes" id="UP000887574"/>
    </source>
</evidence>
<proteinExistence type="predicted"/>
<dbReference type="Proteomes" id="UP000887574">
    <property type="component" value="Unplaced"/>
</dbReference>
<name>A0A915CLC8_9BILA</name>
<dbReference type="AlphaFoldDB" id="A0A915CLC8"/>
<accession>A0A915CLC8</accession>
<protein>
    <submittedName>
        <fullName evidence="2">Uncharacterized protein</fullName>
    </submittedName>
</protein>